<comment type="caution">
    <text evidence="1">The sequence shown here is derived from an EMBL/GenBank/DDBJ whole genome shotgun (WGS) entry which is preliminary data.</text>
</comment>
<dbReference type="Proteomes" id="UP000237798">
    <property type="component" value="Unassembled WGS sequence"/>
</dbReference>
<dbReference type="OrthoDB" id="9782876at2"/>
<dbReference type="EMBL" id="PVXP01000017">
    <property type="protein sequence ID" value="PRR85406.1"/>
    <property type="molecule type" value="Genomic_DNA"/>
</dbReference>
<evidence type="ECO:0000313" key="2">
    <source>
        <dbReference type="Proteomes" id="UP000237798"/>
    </source>
</evidence>
<organism evidence="1 2">
    <name type="scientific">Clostridium luticellarii</name>
    <dbReference type="NCBI Taxonomy" id="1691940"/>
    <lineage>
        <taxon>Bacteria</taxon>
        <taxon>Bacillati</taxon>
        <taxon>Bacillota</taxon>
        <taxon>Clostridia</taxon>
        <taxon>Eubacteriales</taxon>
        <taxon>Clostridiaceae</taxon>
        <taxon>Clostridium</taxon>
    </lineage>
</organism>
<dbReference type="InterPro" id="IPR053138">
    <property type="entry name" value="N-alpha-Ac-DABA_deacetylase"/>
</dbReference>
<proteinExistence type="predicted"/>
<gene>
    <name evidence="1" type="ORF">CLLU_15870</name>
</gene>
<name>A0A2T0BNG2_9CLOT</name>
<reference evidence="1 2" key="1">
    <citation type="submission" date="2018-03" db="EMBL/GenBank/DDBJ databases">
        <title>Genome sequence of Clostridium luticellarii DSM 29923.</title>
        <authorList>
            <person name="Poehlein A."/>
            <person name="Daniel R."/>
        </authorList>
    </citation>
    <scope>NUCLEOTIDE SEQUENCE [LARGE SCALE GENOMIC DNA]</scope>
    <source>
        <strain evidence="1 2">DSM 29923</strain>
    </source>
</reference>
<sequence length="191" mass="21157">MYRLRTYYEELMPYVYYVGAAAAEVVEKSKAMAEVMDVPCLVHSPHGSGDSYNYAGSCGIPSILIERGCTGVWSKEEVELGKEDVRNVLRYLKVLEGKISERIYNPVDIENVIYKSASHTGCWYPIKKAGDALKKGEILGRIKDYFGNVLETCTAEADGILLYQVVSLSIIKGGSMVAYGGNADYGQIDKW</sequence>
<evidence type="ECO:0000313" key="1">
    <source>
        <dbReference type="EMBL" id="PRR85406.1"/>
    </source>
</evidence>
<protein>
    <submittedName>
        <fullName evidence="1">Succinylglutamate desuccinylase / Aspartoacylase family protein</fullName>
    </submittedName>
</protein>
<keyword evidence="2" id="KW-1185">Reference proteome</keyword>
<accession>A0A2T0BNG2</accession>
<dbReference type="Gene3D" id="3.40.630.10">
    <property type="entry name" value="Zn peptidases"/>
    <property type="match status" value="1"/>
</dbReference>
<dbReference type="SUPFAM" id="SSF53187">
    <property type="entry name" value="Zn-dependent exopeptidases"/>
    <property type="match status" value="1"/>
</dbReference>
<dbReference type="AlphaFoldDB" id="A0A2T0BNG2"/>
<dbReference type="PANTHER" id="PTHR37326:SF1">
    <property type="entry name" value="BLL3975 PROTEIN"/>
    <property type="match status" value="1"/>
</dbReference>
<dbReference type="PANTHER" id="PTHR37326">
    <property type="entry name" value="BLL3975 PROTEIN"/>
    <property type="match status" value="1"/>
</dbReference>